<proteinExistence type="predicted"/>
<dbReference type="Gene3D" id="3.20.20.70">
    <property type="entry name" value="Aldolase class I"/>
    <property type="match status" value="1"/>
</dbReference>
<dbReference type="PANTHER" id="PTHR43656">
    <property type="entry name" value="BINDING OXIDOREDUCTASE, PUTATIVE (AFU_ORTHOLOGUE AFUA_2G08260)-RELATED"/>
    <property type="match status" value="1"/>
</dbReference>
<accession>A0AAI8FDS9</accession>
<evidence type="ECO:0000256" key="1">
    <source>
        <dbReference type="ARBA" id="ARBA00022630"/>
    </source>
</evidence>
<dbReference type="GO" id="GO:0010181">
    <property type="term" value="F:FMN binding"/>
    <property type="evidence" value="ECO:0007669"/>
    <property type="project" value="InterPro"/>
</dbReference>
<dbReference type="AlphaFoldDB" id="A0AAI8FDS9"/>
<evidence type="ECO:0000313" key="4">
    <source>
        <dbReference type="EMBL" id="AFX74241.1"/>
    </source>
</evidence>
<dbReference type="InterPro" id="IPR013785">
    <property type="entry name" value="Aldolase_TIM"/>
</dbReference>
<protein>
    <submittedName>
        <fullName evidence="4">NADH-dependent flavin oxidoreductase</fullName>
    </submittedName>
</protein>
<evidence type="ECO:0000259" key="3">
    <source>
        <dbReference type="Pfam" id="PF00724"/>
    </source>
</evidence>
<evidence type="ECO:0000313" key="5">
    <source>
        <dbReference type="Proteomes" id="UP000009399"/>
    </source>
</evidence>
<dbReference type="InterPro" id="IPR001155">
    <property type="entry name" value="OxRdtase_FMN_N"/>
</dbReference>
<gene>
    <name evidence="4" type="ORF">MOS_314</name>
</gene>
<sequence>MNIKSKEYKKLFSAIKINHCVLKNRFVLSPMTLNASSKNGFISDKDLRYAQRRASSAPLAITGAAYINKEGQLFEFGFGAYSKKHIKGLSKLALKMKQNGAKAILQLAHSGRFSIISLKRNGYVVGASEEKLSFPFEHKVKELSVNDIKNIIKDYQKATFIAIKAGFDGVEISSAQKLLAQTFFSTFTNQRKDQYGNQNLNNRARITFEILEAVTKTIKENASKSFILGFRATAEETRGNQLGYTIEEFLWLIKKIIKNYSISYLALANWGRNIYKNKVRSRNKYFNLLVNEVIYKTFKNKIPIIASGGINTVEKCLEAVKYADLIGLSSVFVADPEFVAKFENNQIDKINLNVELKDIKKLAIPKAAFKDIVQMMDYGQSLPENTRDNFRKLEKNYK</sequence>
<dbReference type="GO" id="GO:0016491">
    <property type="term" value="F:oxidoreductase activity"/>
    <property type="evidence" value="ECO:0007669"/>
    <property type="project" value="UniProtKB-KW"/>
</dbReference>
<dbReference type="Pfam" id="PF00724">
    <property type="entry name" value="Oxidored_FMN"/>
    <property type="match status" value="1"/>
</dbReference>
<reference evidence="4 5" key="1">
    <citation type="journal article" date="2013" name="Genome Announc.">
        <title>Complete Genome Sequence of Mycoplasma hyorhinis Strain SK76.</title>
        <authorList>
            <person name="Goodison S."/>
            <person name="Urquidi V."/>
            <person name="Kumar D."/>
            <person name="Reyes L."/>
            <person name="Rosser C.J."/>
        </authorList>
    </citation>
    <scope>NUCLEOTIDE SEQUENCE [LARGE SCALE GENOMIC DNA]</scope>
    <source>
        <strain evidence="4 5">SK76</strain>
    </source>
</reference>
<dbReference type="SUPFAM" id="SSF51395">
    <property type="entry name" value="FMN-linked oxidoreductases"/>
    <property type="match status" value="1"/>
</dbReference>
<name>A0AAI8FDS9_MESHY</name>
<dbReference type="EMBL" id="CP003914">
    <property type="protein sequence ID" value="AFX74241.1"/>
    <property type="molecule type" value="Genomic_DNA"/>
</dbReference>
<dbReference type="PANTHER" id="PTHR43656:SF2">
    <property type="entry name" value="BINDING OXIDOREDUCTASE, PUTATIVE (AFU_ORTHOLOGUE AFUA_2G08260)-RELATED"/>
    <property type="match status" value="1"/>
</dbReference>
<dbReference type="KEGG" id="mhs:MOS_314"/>
<organism evidence="4 5">
    <name type="scientific">Mesomycoplasma hyorhinis SK76</name>
    <dbReference type="NCBI Taxonomy" id="1118964"/>
    <lineage>
        <taxon>Bacteria</taxon>
        <taxon>Bacillati</taxon>
        <taxon>Mycoplasmatota</taxon>
        <taxon>Mycoplasmoidales</taxon>
        <taxon>Metamycoplasmataceae</taxon>
        <taxon>Mesomycoplasma</taxon>
    </lineage>
</organism>
<keyword evidence="1" id="KW-0285">Flavoprotein</keyword>
<dbReference type="Proteomes" id="UP000009399">
    <property type="component" value="Chromosome"/>
</dbReference>
<keyword evidence="2" id="KW-0560">Oxidoreductase</keyword>
<evidence type="ECO:0000256" key="2">
    <source>
        <dbReference type="ARBA" id="ARBA00023002"/>
    </source>
</evidence>
<feature type="domain" description="NADH:flavin oxidoreductase/NADH oxidase N-terminal" evidence="3">
    <location>
        <begin position="10"/>
        <end position="345"/>
    </location>
</feature>
<dbReference type="InterPro" id="IPR051799">
    <property type="entry name" value="NADH_flavin_oxidoreductase"/>
</dbReference>
<dbReference type="RefSeq" id="WP_015084120.1">
    <property type="nucleotide sequence ID" value="NC_019552.1"/>
</dbReference>